<dbReference type="SUPFAM" id="SSF46458">
    <property type="entry name" value="Globin-like"/>
    <property type="match status" value="1"/>
</dbReference>
<dbReference type="EMBL" id="WXYQ01000004">
    <property type="protein sequence ID" value="NBG95213.1"/>
    <property type="molecule type" value="Genomic_DNA"/>
</dbReference>
<proteinExistence type="predicted"/>
<evidence type="ECO:0000313" key="2">
    <source>
        <dbReference type="Proteomes" id="UP000470384"/>
    </source>
</evidence>
<accession>A0A845Q992</accession>
<protein>
    <submittedName>
        <fullName evidence="1">Globin</fullName>
    </submittedName>
</protein>
<evidence type="ECO:0000313" key="1">
    <source>
        <dbReference type="EMBL" id="NBG95213.1"/>
    </source>
</evidence>
<organism evidence="1 2">
    <name type="scientific">Pyruvatibacter mobilis</name>
    <dbReference type="NCBI Taxonomy" id="1712261"/>
    <lineage>
        <taxon>Bacteria</taxon>
        <taxon>Pseudomonadati</taxon>
        <taxon>Pseudomonadota</taxon>
        <taxon>Alphaproteobacteria</taxon>
        <taxon>Hyphomicrobiales</taxon>
        <taxon>Parvibaculaceae</taxon>
        <taxon>Pyruvatibacter</taxon>
    </lineage>
</organism>
<comment type="caution">
    <text evidence="1">The sequence shown here is derived from an EMBL/GenBank/DDBJ whole genome shotgun (WGS) entry which is preliminary data.</text>
</comment>
<keyword evidence="2" id="KW-1185">Reference proteome</keyword>
<dbReference type="Proteomes" id="UP000470384">
    <property type="component" value="Unassembled WGS sequence"/>
</dbReference>
<sequence>MTRPVPETHIRSAAERRADIEAKARQLGIDDAFVDRLVETFYGRIREDATLGPIFNNAISDWDPHLATMKDFWASVAYNAGRYSGRPVPAHLKHKTIRKEHFAVWLGLFREVLEEISPSPLTVAYFMERAERIAQSLQLAMFGLPGLGEKAPAARQ</sequence>
<gene>
    <name evidence="1" type="ORF">GTQ45_05660</name>
</gene>
<dbReference type="GeneID" id="300656130"/>
<dbReference type="GO" id="GO:0019825">
    <property type="term" value="F:oxygen binding"/>
    <property type="evidence" value="ECO:0007669"/>
    <property type="project" value="InterPro"/>
</dbReference>
<dbReference type="InterPro" id="IPR009050">
    <property type="entry name" value="Globin-like_sf"/>
</dbReference>
<dbReference type="InterPro" id="IPR012292">
    <property type="entry name" value="Globin/Proto"/>
</dbReference>
<dbReference type="RefSeq" id="WP_160587197.1">
    <property type="nucleotide sequence ID" value="NZ_BMHN01000001.1"/>
</dbReference>
<dbReference type="GO" id="GO:0020037">
    <property type="term" value="F:heme binding"/>
    <property type="evidence" value="ECO:0007669"/>
    <property type="project" value="InterPro"/>
</dbReference>
<dbReference type="OrthoDB" id="25954at2"/>
<name>A0A845Q992_9HYPH</name>
<dbReference type="AlphaFoldDB" id="A0A845Q992"/>
<dbReference type="CDD" id="cd08916">
    <property type="entry name" value="TrHb3_P"/>
    <property type="match status" value="1"/>
</dbReference>
<reference evidence="1 2" key="1">
    <citation type="journal article" date="2016" name="Int. J. Syst. Evol. Microbiol.">
        <title>Pyruvatibacter mobilis gen. nov., sp. nov., a marine bacterium from the culture broth of Picochlorum sp. 122.</title>
        <authorList>
            <person name="Wang G."/>
            <person name="Tang M."/>
            <person name="Wu H."/>
            <person name="Dai S."/>
            <person name="Li T."/>
            <person name="Chen C."/>
            <person name="He H."/>
            <person name="Fan J."/>
            <person name="Xiang W."/>
            <person name="Li X."/>
        </authorList>
    </citation>
    <scope>NUCLEOTIDE SEQUENCE [LARGE SCALE GENOMIC DNA]</scope>
    <source>
        <strain evidence="1 2">GYP-11</strain>
    </source>
</reference>
<dbReference type="Gene3D" id="1.10.490.10">
    <property type="entry name" value="Globins"/>
    <property type="match status" value="1"/>
</dbReference>